<proteinExistence type="predicted"/>
<dbReference type="AlphaFoldDB" id="I3VZF0"/>
<organism evidence="1">
    <name type="scientific">Arthrobacter sp. 31.31</name>
    <dbReference type="NCBI Taxonomy" id="347202"/>
    <lineage>
        <taxon>Bacteria</taxon>
        <taxon>Bacillati</taxon>
        <taxon>Actinomycetota</taxon>
        <taxon>Actinomycetes</taxon>
        <taxon>Micrococcales</taxon>
        <taxon>Micrococcaceae</taxon>
        <taxon>Arthrobacter</taxon>
    </lineage>
</organism>
<geneLocation type="plasmid" evidence="1">
    <name>p3132-53</name>
</geneLocation>
<dbReference type="RefSeq" id="WP_015061720.1">
    <property type="nucleotide sequence ID" value="NC_019326.1"/>
</dbReference>
<protein>
    <submittedName>
        <fullName evidence="1">Type 4 fimbrial biogenesis protein PilW</fullName>
    </submittedName>
</protein>
<evidence type="ECO:0000313" key="1">
    <source>
        <dbReference type="EMBL" id="AFK88727.1"/>
    </source>
</evidence>
<sequence length="92" mass="10300">MEVCVEDNAKIIARLSEIEELSEVSHVTEFSAWHGGEEVSVKIFDRGSADPYRYRVFAEVIGSNPRRTATGNGGDDLDTAIATTHWYQLKQK</sequence>
<reference evidence="1" key="1">
    <citation type="submission" date="2012-01" db="EMBL/GenBank/DDBJ databases">
        <authorList>
            <person name="Summers A.O."/>
            <person name="Wireman J."/>
            <person name="Sale K."/>
        </authorList>
    </citation>
    <scope>NUCLEOTIDE SEQUENCE</scope>
    <source>
        <strain evidence="1">31-32</strain>
        <plasmid evidence="1">p3132-53</plasmid>
    </source>
</reference>
<dbReference type="EMBL" id="JQ418520">
    <property type="protein sequence ID" value="AFK88727.1"/>
    <property type="molecule type" value="Genomic_DNA"/>
</dbReference>
<name>I3VZF0_9MICC</name>
<keyword evidence="1" id="KW-0614">Plasmid</keyword>
<accession>I3VZF0</accession>